<gene>
    <name evidence="7" type="primary">ytvI</name>
    <name evidence="7" type="ORF">D8M04_12380</name>
</gene>
<keyword evidence="5 6" id="KW-0472">Membrane</keyword>
<dbReference type="GO" id="GO:0016020">
    <property type="term" value="C:membrane"/>
    <property type="evidence" value="ECO:0007669"/>
    <property type="project" value="UniProtKB-SubCell"/>
</dbReference>
<dbReference type="InterPro" id="IPR014227">
    <property type="entry name" value="YtvI-like"/>
</dbReference>
<evidence type="ECO:0000256" key="6">
    <source>
        <dbReference type="SAM" id="Phobius"/>
    </source>
</evidence>
<organism evidence="7 8">
    <name type="scientific">Oceanobacillus piezotolerans</name>
    <dbReference type="NCBI Taxonomy" id="2448030"/>
    <lineage>
        <taxon>Bacteria</taxon>
        <taxon>Bacillati</taxon>
        <taxon>Bacillota</taxon>
        <taxon>Bacilli</taxon>
        <taxon>Bacillales</taxon>
        <taxon>Bacillaceae</taxon>
        <taxon>Oceanobacillus</taxon>
    </lineage>
</organism>
<evidence type="ECO:0000256" key="5">
    <source>
        <dbReference type="ARBA" id="ARBA00023136"/>
    </source>
</evidence>
<feature type="transmembrane region" description="Helical" evidence="6">
    <location>
        <begin position="275"/>
        <end position="301"/>
    </location>
</feature>
<accession>A0A498D527</accession>
<dbReference type="RefSeq" id="WP_121523433.1">
    <property type="nucleotide sequence ID" value="NZ_RCHR01000004.1"/>
</dbReference>
<evidence type="ECO:0000256" key="2">
    <source>
        <dbReference type="ARBA" id="ARBA00009773"/>
    </source>
</evidence>
<feature type="transmembrane region" description="Helical" evidence="6">
    <location>
        <begin position="65"/>
        <end position="85"/>
    </location>
</feature>
<feature type="transmembrane region" description="Helical" evidence="6">
    <location>
        <begin position="36"/>
        <end position="53"/>
    </location>
</feature>
<comment type="similarity">
    <text evidence="2">Belongs to the autoinducer-2 exporter (AI-2E) (TC 2.A.86) family.</text>
</comment>
<keyword evidence="3 6" id="KW-0812">Transmembrane</keyword>
<comment type="subcellular location">
    <subcellularLocation>
        <location evidence="1">Membrane</location>
        <topology evidence="1">Multi-pass membrane protein</topology>
    </subcellularLocation>
</comment>
<feature type="transmembrane region" description="Helical" evidence="6">
    <location>
        <begin position="231"/>
        <end position="263"/>
    </location>
</feature>
<evidence type="ECO:0000256" key="1">
    <source>
        <dbReference type="ARBA" id="ARBA00004141"/>
    </source>
</evidence>
<dbReference type="GO" id="GO:0055085">
    <property type="term" value="P:transmembrane transport"/>
    <property type="evidence" value="ECO:0007669"/>
    <property type="project" value="TreeGrafter"/>
</dbReference>
<dbReference type="Pfam" id="PF01594">
    <property type="entry name" value="AI-2E_transport"/>
    <property type="match status" value="1"/>
</dbReference>
<evidence type="ECO:0000256" key="3">
    <source>
        <dbReference type="ARBA" id="ARBA00022692"/>
    </source>
</evidence>
<dbReference type="EMBL" id="RCHR01000004">
    <property type="protein sequence ID" value="RLL43713.1"/>
    <property type="molecule type" value="Genomic_DNA"/>
</dbReference>
<comment type="caution">
    <text evidence="7">The sequence shown here is derived from an EMBL/GenBank/DDBJ whole genome shotgun (WGS) entry which is preliminary data.</text>
</comment>
<feature type="transmembrane region" description="Helical" evidence="6">
    <location>
        <begin position="168"/>
        <end position="189"/>
    </location>
</feature>
<evidence type="ECO:0000313" key="8">
    <source>
        <dbReference type="Proteomes" id="UP000270219"/>
    </source>
</evidence>
<keyword evidence="4 6" id="KW-1133">Transmembrane helix</keyword>
<feature type="transmembrane region" description="Helical" evidence="6">
    <location>
        <begin position="322"/>
        <end position="354"/>
    </location>
</feature>
<dbReference type="NCBIfam" id="TIGR02872">
    <property type="entry name" value="spore_ytvI"/>
    <property type="match status" value="1"/>
</dbReference>
<name>A0A498D527_9BACI</name>
<protein>
    <submittedName>
        <fullName evidence="7">Sporulation integral membrane protein YtvI</fullName>
    </submittedName>
</protein>
<dbReference type="Proteomes" id="UP000270219">
    <property type="component" value="Unassembled WGS sequence"/>
</dbReference>
<sequence length="368" mass="41281">MNHPKLQIILRILMVLILTVIGVFLLYQFLRLTYPFLIAMLFAFLINPVVQLLEKYIRFPRPLAVLTSLLLLFVIVGGIATYGIIKIIQGFRYLSEMVPNQIEQISSAIQKYFNEYILPLWNQGEGFMNNLESSQQQALQEGIQLIGTNLASVLGNLGQAIANGLSSFVGALPITFTVIIFTILAIYFISKDWNKYKASLKKKLPSIIQEQTYDVLKDLKMKVFGFLKSQIILMSLTAFVCLIGLFVLRVDYVLTLAVILGLLELLPYVGPGLVLIPWAVYVIFTGDIFLGIGLFILYACTVTVRQISEPKVLSSTLKLNPLAILISFFVGLQWFGLLGLAIGPILLVILISLYEARIFDGIWEYIKG</sequence>
<proteinExistence type="inferred from homology"/>
<dbReference type="AlphaFoldDB" id="A0A498D527"/>
<dbReference type="OrthoDB" id="9774361at2"/>
<feature type="transmembrane region" description="Helical" evidence="6">
    <location>
        <begin position="12"/>
        <end position="30"/>
    </location>
</feature>
<dbReference type="PANTHER" id="PTHR21716:SF68">
    <property type="entry name" value="TRANSPORT PROTEIN YTVI-RELATED"/>
    <property type="match status" value="1"/>
</dbReference>
<evidence type="ECO:0000313" key="7">
    <source>
        <dbReference type="EMBL" id="RLL43713.1"/>
    </source>
</evidence>
<keyword evidence="8" id="KW-1185">Reference proteome</keyword>
<dbReference type="PANTHER" id="PTHR21716">
    <property type="entry name" value="TRANSMEMBRANE PROTEIN"/>
    <property type="match status" value="1"/>
</dbReference>
<dbReference type="InterPro" id="IPR002549">
    <property type="entry name" value="AI-2E-like"/>
</dbReference>
<reference evidence="7 8" key="1">
    <citation type="submission" date="2018-10" db="EMBL/GenBank/DDBJ databases">
        <title>Oceanobacillus sp. YLB-02 draft genome.</title>
        <authorList>
            <person name="Yu L."/>
        </authorList>
    </citation>
    <scope>NUCLEOTIDE SEQUENCE [LARGE SCALE GENOMIC DNA]</scope>
    <source>
        <strain evidence="7 8">YLB-02</strain>
    </source>
</reference>
<evidence type="ECO:0000256" key="4">
    <source>
        <dbReference type="ARBA" id="ARBA00022989"/>
    </source>
</evidence>